<name>A0A2A4JC51_HELVI</name>
<dbReference type="GO" id="GO:0015918">
    <property type="term" value="P:sterol transport"/>
    <property type="evidence" value="ECO:0007669"/>
    <property type="project" value="InterPro"/>
</dbReference>
<feature type="domain" description="MD-2-related lipid-recognition" evidence="5">
    <location>
        <begin position="21"/>
        <end position="147"/>
    </location>
</feature>
<sequence>MYRFVLFCALVALVKANTTQVSQCVNHNGALPANTHIEGCTTPPCALPQLQDAVIHLDFQAPRAIQSMRTLATAYLGFIPVPYDLGEKSQTCNFLSNASCPVSANQSLQYTLRMPIEPFFPVGIQVNIEFRVVDENNGALVCLRVPIRIAPPVVA</sequence>
<dbReference type="Gene3D" id="2.60.40.770">
    <property type="match status" value="1"/>
</dbReference>
<feature type="chain" id="PRO_5013508181" description="MD-2-related lipid-recognition domain-containing protein" evidence="4">
    <location>
        <begin position="17"/>
        <end position="155"/>
    </location>
</feature>
<organism evidence="6">
    <name type="scientific">Heliothis virescens</name>
    <name type="common">Tobacco budworm moth</name>
    <dbReference type="NCBI Taxonomy" id="7102"/>
    <lineage>
        <taxon>Eukaryota</taxon>
        <taxon>Metazoa</taxon>
        <taxon>Ecdysozoa</taxon>
        <taxon>Arthropoda</taxon>
        <taxon>Hexapoda</taxon>
        <taxon>Insecta</taxon>
        <taxon>Pterygota</taxon>
        <taxon>Neoptera</taxon>
        <taxon>Endopterygota</taxon>
        <taxon>Lepidoptera</taxon>
        <taxon>Glossata</taxon>
        <taxon>Ditrysia</taxon>
        <taxon>Noctuoidea</taxon>
        <taxon>Noctuidae</taxon>
        <taxon>Heliothinae</taxon>
        <taxon>Heliothis</taxon>
    </lineage>
</organism>
<comment type="subcellular location">
    <subcellularLocation>
        <location evidence="1">Secreted</location>
    </subcellularLocation>
</comment>
<evidence type="ECO:0000256" key="4">
    <source>
        <dbReference type="SAM" id="SignalP"/>
    </source>
</evidence>
<dbReference type="SUPFAM" id="SSF81296">
    <property type="entry name" value="E set domains"/>
    <property type="match status" value="1"/>
</dbReference>
<dbReference type="STRING" id="7102.A0A2A4JC51"/>
<reference evidence="6" key="1">
    <citation type="submission" date="2017-09" db="EMBL/GenBank/DDBJ databases">
        <title>Contemporary evolution of a Lepidopteran species, Heliothis virescens, in response to modern agricultural practices.</title>
        <authorList>
            <person name="Fritz M.L."/>
            <person name="Deyonke A.M."/>
            <person name="Papanicolaou A."/>
            <person name="Micinski S."/>
            <person name="Westbrook J."/>
            <person name="Gould F."/>
        </authorList>
    </citation>
    <scope>NUCLEOTIDE SEQUENCE [LARGE SCALE GENOMIC DNA]</scope>
    <source>
        <strain evidence="6">HvINT-</strain>
        <tissue evidence="6">Whole body</tissue>
    </source>
</reference>
<dbReference type="InterPro" id="IPR014756">
    <property type="entry name" value="Ig_E-set"/>
</dbReference>
<dbReference type="EMBL" id="NWSH01001926">
    <property type="protein sequence ID" value="PCG69653.1"/>
    <property type="molecule type" value="Genomic_DNA"/>
</dbReference>
<evidence type="ECO:0000259" key="5">
    <source>
        <dbReference type="SMART" id="SM00737"/>
    </source>
</evidence>
<comment type="similarity">
    <text evidence="2">Belongs to the NPC2 family.</text>
</comment>
<dbReference type="AlphaFoldDB" id="A0A2A4JC51"/>
<dbReference type="InterPro" id="IPR039670">
    <property type="entry name" value="NPC2-like"/>
</dbReference>
<keyword evidence="4" id="KW-0732">Signal</keyword>
<gene>
    <name evidence="6" type="ORF">B5V51_3874</name>
</gene>
<evidence type="ECO:0000313" key="6">
    <source>
        <dbReference type="EMBL" id="PCG69655.1"/>
    </source>
</evidence>
<keyword evidence="3" id="KW-0964">Secreted</keyword>
<dbReference type="EMBL" id="NWSH01001926">
    <property type="protein sequence ID" value="PCG69654.1"/>
    <property type="molecule type" value="Genomic_DNA"/>
</dbReference>
<dbReference type="PANTHER" id="PTHR11306">
    <property type="entry name" value="NIEMANN PICK TYPE C2 PROTEIN NPC2-RELATED"/>
    <property type="match status" value="1"/>
</dbReference>
<dbReference type="SMART" id="SM00737">
    <property type="entry name" value="ML"/>
    <property type="match status" value="1"/>
</dbReference>
<dbReference type="GO" id="GO:0032934">
    <property type="term" value="F:sterol binding"/>
    <property type="evidence" value="ECO:0007669"/>
    <property type="project" value="InterPro"/>
</dbReference>
<dbReference type="FunFam" id="2.60.40.770:FF:000001">
    <property type="entry name" value="NPC intracellular cholesterol transporter 2"/>
    <property type="match status" value="1"/>
</dbReference>
<dbReference type="GO" id="GO:0005576">
    <property type="term" value="C:extracellular region"/>
    <property type="evidence" value="ECO:0007669"/>
    <property type="project" value="UniProtKB-SubCell"/>
</dbReference>
<dbReference type="Pfam" id="PF02221">
    <property type="entry name" value="E1_DerP2_DerF2"/>
    <property type="match status" value="1"/>
</dbReference>
<accession>A0A2A4JC51</accession>
<feature type="signal peptide" evidence="4">
    <location>
        <begin position="1"/>
        <end position="16"/>
    </location>
</feature>
<evidence type="ECO:0000256" key="1">
    <source>
        <dbReference type="ARBA" id="ARBA00004613"/>
    </source>
</evidence>
<dbReference type="InterPro" id="IPR003172">
    <property type="entry name" value="ML_dom"/>
</dbReference>
<dbReference type="PANTHER" id="PTHR11306:SF36">
    <property type="entry name" value="NIEMANN-PICK TYPE C-2C-RELATED"/>
    <property type="match status" value="1"/>
</dbReference>
<evidence type="ECO:0000256" key="3">
    <source>
        <dbReference type="ARBA" id="ARBA00022525"/>
    </source>
</evidence>
<comment type="caution">
    <text evidence="6">The sequence shown here is derived from an EMBL/GenBank/DDBJ whole genome shotgun (WGS) entry which is preliminary data.</text>
</comment>
<dbReference type="EMBL" id="NWSH01001926">
    <property type="protein sequence ID" value="PCG69655.1"/>
    <property type="molecule type" value="Genomic_DNA"/>
</dbReference>
<protein>
    <recommendedName>
        <fullName evidence="5">MD-2-related lipid-recognition domain-containing protein</fullName>
    </recommendedName>
</protein>
<proteinExistence type="inferred from homology"/>
<evidence type="ECO:0000256" key="2">
    <source>
        <dbReference type="ARBA" id="ARBA00006370"/>
    </source>
</evidence>